<dbReference type="EMBL" id="FZOQ01000001">
    <property type="protein sequence ID" value="SNS06597.1"/>
    <property type="molecule type" value="Genomic_DNA"/>
</dbReference>
<dbReference type="AlphaFoldDB" id="A0A239BEW6"/>
<accession>A0A239BEW6</accession>
<organism evidence="1 2">
    <name type="scientific">Pontibacter ummariensis</name>
    <dbReference type="NCBI Taxonomy" id="1610492"/>
    <lineage>
        <taxon>Bacteria</taxon>
        <taxon>Pseudomonadati</taxon>
        <taxon>Bacteroidota</taxon>
        <taxon>Cytophagia</taxon>
        <taxon>Cytophagales</taxon>
        <taxon>Hymenobacteraceae</taxon>
        <taxon>Pontibacter</taxon>
    </lineage>
</organism>
<proteinExistence type="predicted"/>
<sequence length="125" mass="13662">MITKPIKISYWYLILLLLACACGGDEPKRIPTTLPDVHGSVSEVERSAKIDAILATVQVKAMEGIAADYPAAIIRIDENTLLENATGEELPLAQVRVGSEVHIWFEEGILESPMEGYAKAVRVLD</sequence>
<dbReference type="OrthoDB" id="853343at2"/>
<keyword evidence="2" id="KW-1185">Reference proteome</keyword>
<evidence type="ECO:0000313" key="1">
    <source>
        <dbReference type="EMBL" id="SNS06597.1"/>
    </source>
</evidence>
<gene>
    <name evidence="1" type="ORF">SAMN06296052_101365</name>
</gene>
<dbReference type="Proteomes" id="UP000198432">
    <property type="component" value="Unassembled WGS sequence"/>
</dbReference>
<protein>
    <recommendedName>
        <fullName evidence="3">DUF3221 domain-containing protein</fullName>
    </recommendedName>
</protein>
<dbReference type="RefSeq" id="WP_089317434.1">
    <property type="nucleotide sequence ID" value="NZ_FZOQ01000001.1"/>
</dbReference>
<name>A0A239BEW6_9BACT</name>
<evidence type="ECO:0008006" key="3">
    <source>
        <dbReference type="Google" id="ProtNLM"/>
    </source>
</evidence>
<evidence type="ECO:0000313" key="2">
    <source>
        <dbReference type="Proteomes" id="UP000198432"/>
    </source>
</evidence>
<dbReference type="PROSITE" id="PS51257">
    <property type="entry name" value="PROKAR_LIPOPROTEIN"/>
    <property type="match status" value="1"/>
</dbReference>
<reference evidence="2" key="1">
    <citation type="submission" date="2017-06" db="EMBL/GenBank/DDBJ databases">
        <authorList>
            <person name="Varghese N."/>
            <person name="Submissions S."/>
        </authorList>
    </citation>
    <scope>NUCLEOTIDE SEQUENCE [LARGE SCALE GENOMIC DNA]</scope>
    <source>
        <strain evidence="2">NKM1</strain>
    </source>
</reference>